<evidence type="ECO:0000256" key="12">
    <source>
        <dbReference type="ARBA" id="ARBA00023288"/>
    </source>
</evidence>
<keyword evidence="4" id="KW-1003">Cell membrane</keyword>
<keyword evidence="16" id="KW-1185">Reference proteome</keyword>
<evidence type="ECO:0000256" key="6">
    <source>
        <dbReference type="ARBA" id="ARBA00022645"/>
    </source>
</evidence>
<dbReference type="SUPFAM" id="SSF53474">
    <property type="entry name" value="alpha/beta-Hydrolases"/>
    <property type="match status" value="1"/>
</dbReference>
<evidence type="ECO:0000256" key="3">
    <source>
        <dbReference type="ARBA" id="ARBA00009431"/>
    </source>
</evidence>
<evidence type="ECO:0000313" key="15">
    <source>
        <dbReference type="EMBL" id="KAK5991499.1"/>
    </source>
</evidence>
<accession>A0ABR0SH50</accession>
<comment type="caution">
    <text evidence="15">The sequence shown here is derived from an EMBL/GenBank/DDBJ whole genome shotgun (WGS) entry which is preliminary data.</text>
</comment>
<organism evidence="15 16">
    <name type="scientific">Cladobotryum mycophilum</name>
    <dbReference type="NCBI Taxonomy" id="491253"/>
    <lineage>
        <taxon>Eukaryota</taxon>
        <taxon>Fungi</taxon>
        <taxon>Dikarya</taxon>
        <taxon>Ascomycota</taxon>
        <taxon>Pezizomycotina</taxon>
        <taxon>Sordariomycetes</taxon>
        <taxon>Hypocreomycetidae</taxon>
        <taxon>Hypocreales</taxon>
        <taxon>Hypocreaceae</taxon>
        <taxon>Cladobotryum</taxon>
    </lineage>
</organism>
<evidence type="ECO:0000256" key="11">
    <source>
        <dbReference type="ARBA" id="ARBA00023180"/>
    </source>
</evidence>
<keyword evidence="5" id="KW-0472">Membrane</keyword>
<evidence type="ECO:0000256" key="14">
    <source>
        <dbReference type="RuleBase" id="RU361156"/>
    </source>
</evidence>
<comment type="catalytic activity">
    <reaction evidence="1">
        <text>Preferential release of a C-terminal arginine or lysine residue.</text>
        <dbReference type="EC" id="3.4.16.6"/>
    </reaction>
</comment>
<evidence type="ECO:0000313" key="16">
    <source>
        <dbReference type="Proteomes" id="UP001338125"/>
    </source>
</evidence>
<evidence type="ECO:0000256" key="5">
    <source>
        <dbReference type="ARBA" id="ARBA00022622"/>
    </source>
</evidence>
<evidence type="ECO:0000256" key="1">
    <source>
        <dbReference type="ARBA" id="ARBA00001003"/>
    </source>
</evidence>
<evidence type="ECO:0000256" key="9">
    <source>
        <dbReference type="ARBA" id="ARBA00022801"/>
    </source>
</evidence>
<keyword evidence="10" id="KW-0843">Virulence</keyword>
<keyword evidence="7 14" id="KW-0645">Protease</keyword>
<dbReference type="InterPro" id="IPR001563">
    <property type="entry name" value="Peptidase_S10"/>
</dbReference>
<keyword evidence="8" id="KW-0732">Signal</keyword>
<keyword evidence="5" id="KW-0336">GPI-anchor</keyword>
<dbReference type="InterPro" id="IPR018202">
    <property type="entry name" value="Ser_caboxypep_ser_AS"/>
</dbReference>
<comment type="subcellular location">
    <subcellularLocation>
        <location evidence="2">Cell membrane</location>
        <topology evidence="2">Lipid-anchor</topology>
        <topology evidence="2">GPI-anchor</topology>
    </subcellularLocation>
</comment>
<evidence type="ECO:0000256" key="10">
    <source>
        <dbReference type="ARBA" id="ARBA00023026"/>
    </source>
</evidence>
<evidence type="ECO:0000256" key="13">
    <source>
        <dbReference type="ARBA" id="ARBA00037356"/>
    </source>
</evidence>
<keyword evidence="12" id="KW-0449">Lipoprotein</keyword>
<evidence type="ECO:0000256" key="2">
    <source>
        <dbReference type="ARBA" id="ARBA00004609"/>
    </source>
</evidence>
<keyword evidence="6 14" id="KW-0121">Carboxypeptidase</keyword>
<dbReference type="Pfam" id="PF00450">
    <property type="entry name" value="Peptidase_S10"/>
    <property type="match status" value="1"/>
</dbReference>
<evidence type="ECO:0000256" key="8">
    <source>
        <dbReference type="ARBA" id="ARBA00022729"/>
    </source>
</evidence>
<evidence type="ECO:0000256" key="4">
    <source>
        <dbReference type="ARBA" id="ARBA00022475"/>
    </source>
</evidence>
<dbReference type="Proteomes" id="UP001338125">
    <property type="component" value="Unassembled WGS sequence"/>
</dbReference>
<protein>
    <recommendedName>
        <fullName evidence="14">Carboxypeptidase</fullName>
        <ecNumber evidence="14">3.4.16.-</ecNumber>
    </recommendedName>
</protein>
<dbReference type="EC" id="3.4.16.-" evidence="14"/>
<gene>
    <name evidence="15" type="ORF">PT974_09782</name>
</gene>
<name>A0ABR0SH50_9HYPO</name>
<comment type="function">
    <text evidence="13">Extracellular serine carboxypeptidase that contributes to pathogenicity.</text>
</comment>
<comment type="similarity">
    <text evidence="3 14">Belongs to the peptidase S10 family.</text>
</comment>
<proteinExistence type="inferred from homology"/>
<dbReference type="EMBL" id="JAVFKD010000014">
    <property type="protein sequence ID" value="KAK5991499.1"/>
    <property type="molecule type" value="Genomic_DNA"/>
</dbReference>
<dbReference type="PANTHER" id="PTHR11802">
    <property type="entry name" value="SERINE PROTEASE FAMILY S10 SERINE CARBOXYPEPTIDASE"/>
    <property type="match status" value="1"/>
</dbReference>
<sequence>MRSSRFGPRPVPPKPEGVTVLKSKLHDQVSISYKEPGLCETTPGVKSFAGHVHLPPGILDDVNGHPQDYPMNTFFWFFEARKDPENAPLAIWLNGGPGASSVLGLFMESGPCIINADSKTTSLNPWSWNNEVNMLYIDQPNQVGFSYDTPTNFTRTLDGTLIPTDFSDGVPPYNLTARPGTYSSQNESHTVNTTAQASHALWHFAQTWFAEFPHYKPNDDRVSIWAESYGGHYGPSAMRFFQQQNKKIDEGAIDAHYIHLDTLGIINGYLDATIQEEAYITFPYNNTYGLQIFNESIYEEMMHNHNKPGGCKDQMKACEDALAAYDIGAVNSGKVDVDSICNLGPCKSASNDVYLTLDHAWLDIAHPSHDPFPAPLVHGYLTQASVLEAIGSPVNFSYVSDAVANSFTATFDEVHGGFVDAVGYLLDNGIKVHMMYGDRDYACNWVGGEVASLAVKYSRSEDFARAGYAPFDTSTGVAGFTRQVGNYSFSRVFQAGHMIPSYQPEAAYEIFMRATFDRDIPTGRLRVTDDLSTEGPLSTWHIKNDPPKVPKPRCYVLDSATCIPEVWAKVLDGTAKIKDFFVIEDEDEEPFTEEL</sequence>
<reference evidence="15 16" key="1">
    <citation type="submission" date="2024-01" db="EMBL/GenBank/DDBJ databases">
        <title>Complete genome of Cladobotryum mycophilum ATHUM6906.</title>
        <authorList>
            <person name="Christinaki A.C."/>
            <person name="Myridakis A.I."/>
            <person name="Kouvelis V.N."/>
        </authorList>
    </citation>
    <scope>NUCLEOTIDE SEQUENCE [LARGE SCALE GENOMIC DNA]</scope>
    <source>
        <strain evidence="15 16">ATHUM6906</strain>
    </source>
</reference>
<dbReference type="GO" id="GO:0004180">
    <property type="term" value="F:carboxypeptidase activity"/>
    <property type="evidence" value="ECO:0007669"/>
    <property type="project" value="UniProtKB-KW"/>
</dbReference>
<dbReference type="PANTHER" id="PTHR11802:SF189">
    <property type="entry name" value="CARBOXYPEPTIDASE"/>
    <property type="match status" value="1"/>
</dbReference>
<keyword evidence="11" id="KW-0325">Glycoprotein</keyword>
<dbReference type="PRINTS" id="PR00724">
    <property type="entry name" value="CRBOXYPTASEC"/>
</dbReference>
<dbReference type="Gene3D" id="3.40.50.1820">
    <property type="entry name" value="alpha/beta hydrolase"/>
    <property type="match status" value="1"/>
</dbReference>
<evidence type="ECO:0000256" key="7">
    <source>
        <dbReference type="ARBA" id="ARBA00022670"/>
    </source>
</evidence>
<keyword evidence="9 14" id="KW-0378">Hydrolase</keyword>
<dbReference type="PROSITE" id="PS00131">
    <property type="entry name" value="CARBOXYPEPT_SER_SER"/>
    <property type="match status" value="1"/>
</dbReference>
<dbReference type="InterPro" id="IPR029058">
    <property type="entry name" value="AB_hydrolase_fold"/>
</dbReference>